<reference evidence="7 8" key="1">
    <citation type="submission" date="2018-11" db="EMBL/GenBank/DDBJ databases">
        <title>Sequencing the genomes of 1000 actinobacteria strains.</title>
        <authorList>
            <person name="Klenk H.-P."/>
        </authorList>
    </citation>
    <scope>NUCLEOTIDE SEQUENCE [LARGE SCALE GENOMIC DNA]</scope>
    <source>
        <strain evidence="7 8">DSM 12652</strain>
    </source>
</reference>
<dbReference type="InterPro" id="IPR025997">
    <property type="entry name" value="SBP_2_dom"/>
</dbReference>
<evidence type="ECO:0000313" key="8">
    <source>
        <dbReference type="Proteomes" id="UP000281738"/>
    </source>
</evidence>
<feature type="region of interest" description="Disordered" evidence="4">
    <location>
        <begin position="28"/>
        <end position="53"/>
    </location>
</feature>
<feature type="signal peptide" evidence="5">
    <location>
        <begin position="1"/>
        <end position="18"/>
    </location>
</feature>
<dbReference type="InterPro" id="IPR028082">
    <property type="entry name" value="Peripla_BP_I"/>
</dbReference>
<evidence type="ECO:0000256" key="3">
    <source>
        <dbReference type="ARBA" id="ARBA00022729"/>
    </source>
</evidence>
<protein>
    <submittedName>
        <fullName evidence="7">Erythritol-binding protein</fullName>
    </submittedName>
</protein>
<dbReference type="Gene3D" id="3.40.50.2300">
    <property type="match status" value="2"/>
</dbReference>
<dbReference type="GO" id="GO:0030313">
    <property type="term" value="C:cell envelope"/>
    <property type="evidence" value="ECO:0007669"/>
    <property type="project" value="UniProtKB-SubCell"/>
</dbReference>
<feature type="chain" id="PRO_5038896116" evidence="5">
    <location>
        <begin position="19"/>
        <end position="335"/>
    </location>
</feature>
<gene>
    <name evidence="7" type="ORF">EDD33_3946</name>
</gene>
<dbReference type="OrthoDB" id="9813037at2"/>
<accession>A0A3N2CZT5</accession>
<sequence>MFRSFARGHGLRFAAVVAASALVLSGCGSSGSDSGSASESESSGGSGDSSNYIAIITPSPDNPFFKAEGDAAKAKAEELGYEASVASHDDDPNKQSELIDAAISRKAAAIILDNAGADASIGPVQKAKDAGIPVFLIDREINKTGVAAAQIVSNNAQGAQLAGQAFVEAMGQKGNFVELVGKASDTNAGVRSDGYNGVISQYPDLKLVQKETANWDQQEAFTKMETILQRNRDVQGVIAGNDTMALGAVAAIKAAGLKDVVVVGFDGSPDAIKAIKAGDMYATALQPAALGAETAVEQADKMVKDGETGEDEKQSIDCELITADNADDYGVFAKK</sequence>
<evidence type="ECO:0000256" key="5">
    <source>
        <dbReference type="SAM" id="SignalP"/>
    </source>
</evidence>
<dbReference type="EMBL" id="RKHO01000001">
    <property type="protein sequence ID" value="ROR93041.1"/>
    <property type="molecule type" value="Genomic_DNA"/>
</dbReference>
<evidence type="ECO:0000313" key="7">
    <source>
        <dbReference type="EMBL" id="ROR93041.1"/>
    </source>
</evidence>
<evidence type="ECO:0000256" key="1">
    <source>
        <dbReference type="ARBA" id="ARBA00004196"/>
    </source>
</evidence>
<feature type="compositionally biased region" description="Low complexity" evidence="4">
    <location>
        <begin position="28"/>
        <end position="43"/>
    </location>
</feature>
<evidence type="ECO:0000259" key="6">
    <source>
        <dbReference type="Pfam" id="PF13407"/>
    </source>
</evidence>
<evidence type="ECO:0000256" key="2">
    <source>
        <dbReference type="ARBA" id="ARBA00007639"/>
    </source>
</evidence>
<proteinExistence type="inferred from homology"/>
<keyword evidence="3 5" id="KW-0732">Signal</keyword>
<name>A0A3N2CZT5_9ACTN</name>
<dbReference type="AlphaFoldDB" id="A0A3N2CZT5"/>
<dbReference type="GO" id="GO:0030246">
    <property type="term" value="F:carbohydrate binding"/>
    <property type="evidence" value="ECO:0007669"/>
    <property type="project" value="UniProtKB-ARBA"/>
</dbReference>
<keyword evidence="8" id="KW-1185">Reference proteome</keyword>
<comment type="subcellular location">
    <subcellularLocation>
        <location evidence="1">Cell envelope</location>
    </subcellularLocation>
</comment>
<dbReference type="PANTHER" id="PTHR46847">
    <property type="entry name" value="D-ALLOSE-BINDING PERIPLASMIC PROTEIN-RELATED"/>
    <property type="match status" value="1"/>
</dbReference>
<evidence type="ECO:0000256" key="4">
    <source>
        <dbReference type="SAM" id="MobiDB-lite"/>
    </source>
</evidence>
<organism evidence="7 8">
    <name type="scientific">Nocardioides aurantiacus</name>
    <dbReference type="NCBI Taxonomy" id="86796"/>
    <lineage>
        <taxon>Bacteria</taxon>
        <taxon>Bacillati</taxon>
        <taxon>Actinomycetota</taxon>
        <taxon>Actinomycetes</taxon>
        <taxon>Propionibacteriales</taxon>
        <taxon>Nocardioidaceae</taxon>
        <taxon>Nocardioides</taxon>
    </lineage>
</organism>
<comment type="caution">
    <text evidence="7">The sequence shown here is derived from an EMBL/GenBank/DDBJ whole genome shotgun (WGS) entry which is preliminary data.</text>
</comment>
<dbReference type="SUPFAM" id="SSF53822">
    <property type="entry name" value="Periplasmic binding protein-like I"/>
    <property type="match status" value="1"/>
</dbReference>
<dbReference type="CDD" id="cd19967">
    <property type="entry name" value="PBP1_TmRBP-like"/>
    <property type="match status" value="1"/>
</dbReference>
<comment type="similarity">
    <text evidence="2">Belongs to the bacterial solute-binding protein 2 family.</text>
</comment>
<dbReference type="Pfam" id="PF13407">
    <property type="entry name" value="Peripla_BP_4"/>
    <property type="match status" value="1"/>
</dbReference>
<dbReference type="Proteomes" id="UP000281738">
    <property type="component" value="Unassembled WGS sequence"/>
</dbReference>
<dbReference type="PANTHER" id="PTHR46847:SF1">
    <property type="entry name" value="D-ALLOSE-BINDING PERIPLASMIC PROTEIN-RELATED"/>
    <property type="match status" value="1"/>
</dbReference>
<dbReference type="PROSITE" id="PS51257">
    <property type="entry name" value="PROKAR_LIPOPROTEIN"/>
    <property type="match status" value="1"/>
</dbReference>
<feature type="domain" description="Periplasmic binding protein" evidence="6">
    <location>
        <begin position="53"/>
        <end position="306"/>
    </location>
</feature>